<proteinExistence type="predicted"/>
<dbReference type="AlphaFoldDB" id="A0AA40DWB2"/>
<comment type="caution">
    <text evidence="1">The sequence shown here is derived from an EMBL/GenBank/DDBJ whole genome shotgun (WGS) entry which is preliminary data.</text>
</comment>
<dbReference type="Proteomes" id="UP001172159">
    <property type="component" value="Unassembled WGS sequence"/>
</dbReference>
<accession>A0AA40DWB2</accession>
<name>A0AA40DWB2_9PEZI</name>
<gene>
    <name evidence="1" type="ORF">B0T21DRAFT_414772</name>
</gene>
<reference evidence="1" key="1">
    <citation type="submission" date="2023-06" db="EMBL/GenBank/DDBJ databases">
        <title>Genome-scale phylogeny and comparative genomics of the fungal order Sordariales.</title>
        <authorList>
            <consortium name="Lawrence Berkeley National Laboratory"/>
            <person name="Hensen N."/>
            <person name="Bonometti L."/>
            <person name="Westerberg I."/>
            <person name="Brannstrom I.O."/>
            <person name="Guillou S."/>
            <person name="Cros-Aarteil S."/>
            <person name="Calhoun S."/>
            <person name="Haridas S."/>
            <person name="Kuo A."/>
            <person name="Mondo S."/>
            <person name="Pangilinan J."/>
            <person name="Riley R."/>
            <person name="Labutti K."/>
            <person name="Andreopoulos B."/>
            <person name="Lipzen A."/>
            <person name="Chen C."/>
            <person name="Yanf M."/>
            <person name="Daum C."/>
            <person name="Ng V."/>
            <person name="Clum A."/>
            <person name="Steindorff A."/>
            <person name="Ohm R."/>
            <person name="Martin F."/>
            <person name="Silar P."/>
            <person name="Natvig D."/>
            <person name="Lalanne C."/>
            <person name="Gautier V."/>
            <person name="Ament-Velasquez S.L."/>
            <person name="Kruys A."/>
            <person name="Hutchinson M.I."/>
            <person name="Powell A.J."/>
            <person name="Barry K."/>
            <person name="Miller A.N."/>
            <person name="Grigoriev I.V."/>
            <person name="Debuchy R."/>
            <person name="Gladieux P."/>
            <person name="Thoren M.H."/>
            <person name="Johannesson H."/>
        </authorList>
    </citation>
    <scope>NUCLEOTIDE SEQUENCE</scope>
    <source>
        <strain evidence="1">CBS 540.89</strain>
    </source>
</reference>
<sequence>MMFTPSPHPPMHHHPPRRLDHCRATTEDTTSAAPLLEKRVWLSNIDVQEACKQQYGNGAQARVGWEEACNTWSRHPDNNNVYASCHRRAYDRQCHDRN</sequence>
<organism evidence="1 2">
    <name type="scientific">Apiosordaria backusii</name>
    <dbReference type="NCBI Taxonomy" id="314023"/>
    <lineage>
        <taxon>Eukaryota</taxon>
        <taxon>Fungi</taxon>
        <taxon>Dikarya</taxon>
        <taxon>Ascomycota</taxon>
        <taxon>Pezizomycotina</taxon>
        <taxon>Sordariomycetes</taxon>
        <taxon>Sordariomycetidae</taxon>
        <taxon>Sordariales</taxon>
        <taxon>Lasiosphaeriaceae</taxon>
        <taxon>Apiosordaria</taxon>
    </lineage>
</organism>
<evidence type="ECO:0000313" key="1">
    <source>
        <dbReference type="EMBL" id="KAK0718729.1"/>
    </source>
</evidence>
<protein>
    <submittedName>
        <fullName evidence="1">Uncharacterized protein</fullName>
    </submittedName>
</protein>
<evidence type="ECO:0000313" key="2">
    <source>
        <dbReference type="Proteomes" id="UP001172159"/>
    </source>
</evidence>
<keyword evidence="2" id="KW-1185">Reference proteome</keyword>
<dbReference type="EMBL" id="JAUKTV010000013">
    <property type="protein sequence ID" value="KAK0718729.1"/>
    <property type="molecule type" value="Genomic_DNA"/>
</dbReference>